<evidence type="ECO:0000256" key="2">
    <source>
        <dbReference type="ARBA" id="ARBA00022857"/>
    </source>
</evidence>
<keyword evidence="6" id="KW-1185">Reference proteome</keyword>
<dbReference type="InterPro" id="IPR024072">
    <property type="entry name" value="DHFR-like_dom_sf"/>
</dbReference>
<sequence length="213" mass="22885">MLSEMIGPLRQPDEFEVRMIAVVTADGQISHEGTSASLGSALDAELLLALREWADVVLVGAGTVRAEDYGGVGGDDPSPLAVVSSSLDFQASARVFREARVQPLFLTTNDDPSAHHRIEAAGGTVVPCDGDFIDVLRARGFRRIVVEGGPSLYRQVLARGEVDVIHLTIDPSLSLASTAPLLPSDSPDRVALDLEHCVHDDEGCVFLRYRVRN</sequence>
<protein>
    <submittedName>
        <fullName evidence="5">Dihydrofolate reductase family protein</fullName>
    </submittedName>
</protein>
<comment type="pathway">
    <text evidence="1">Cofactor biosynthesis; riboflavin biosynthesis.</text>
</comment>
<evidence type="ECO:0000313" key="6">
    <source>
        <dbReference type="Proteomes" id="UP000515570"/>
    </source>
</evidence>
<keyword evidence="2" id="KW-0521">NADP</keyword>
<reference evidence="5 6" key="1">
    <citation type="submission" date="2020-07" db="EMBL/GenBank/DDBJ databases">
        <title>non toxigenic Corynebacterium sp. nov from a clinical source.</title>
        <authorList>
            <person name="Bernier A.-M."/>
            <person name="Bernard K."/>
        </authorList>
    </citation>
    <scope>NUCLEOTIDE SEQUENCE [LARGE SCALE GENOMIC DNA]</scope>
    <source>
        <strain evidence="6">NML 93-0612</strain>
    </source>
</reference>
<dbReference type="GO" id="GO:0009231">
    <property type="term" value="P:riboflavin biosynthetic process"/>
    <property type="evidence" value="ECO:0007669"/>
    <property type="project" value="InterPro"/>
</dbReference>
<organism evidence="5 6">
    <name type="scientific">Corynebacterium hindlerae</name>
    <dbReference type="NCBI Taxonomy" id="699041"/>
    <lineage>
        <taxon>Bacteria</taxon>
        <taxon>Bacillati</taxon>
        <taxon>Actinomycetota</taxon>
        <taxon>Actinomycetes</taxon>
        <taxon>Mycobacteriales</taxon>
        <taxon>Corynebacteriaceae</taxon>
        <taxon>Corynebacterium</taxon>
    </lineage>
</organism>
<proteinExistence type="predicted"/>
<evidence type="ECO:0000256" key="1">
    <source>
        <dbReference type="ARBA" id="ARBA00005104"/>
    </source>
</evidence>
<dbReference type="PANTHER" id="PTHR38011:SF7">
    <property type="entry name" value="2,5-DIAMINO-6-RIBOSYLAMINO-4(3H)-PYRIMIDINONE 5'-PHOSPHATE REDUCTASE"/>
    <property type="match status" value="1"/>
</dbReference>
<dbReference type="InterPro" id="IPR002734">
    <property type="entry name" value="RibDG_C"/>
</dbReference>
<keyword evidence="3" id="KW-0560">Oxidoreductase</keyword>
<dbReference type="InterPro" id="IPR050765">
    <property type="entry name" value="Riboflavin_Biosynth_HTPR"/>
</dbReference>
<dbReference type="Pfam" id="PF01872">
    <property type="entry name" value="RibD_C"/>
    <property type="match status" value="1"/>
</dbReference>
<name>A0A7G5FFP7_9CORY</name>
<dbReference type="RefSeq" id="WP_182386260.1">
    <property type="nucleotide sequence ID" value="NZ_CP059833.1"/>
</dbReference>
<evidence type="ECO:0000313" key="5">
    <source>
        <dbReference type="EMBL" id="QMV85438.1"/>
    </source>
</evidence>
<dbReference type="PANTHER" id="PTHR38011">
    <property type="entry name" value="DIHYDROFOLATE REDUCTASE FAMILY PROTEIN (AFU_ORTHOLOGUE AFUA_8G06820)"/>
    <property type="match status" value="1"/>
</dbReference>
<dbReference type="AlphaFoldDB" id="A0A7G5FFP7"/>
<evidence type="ECO:0000259" key="4">
    <source>
        <dbReference type="Pfam" id="PF01872"/>
    </source>
</evidence>
<dbReference type="EMBL" id="CP059833">
    <property type="protein sequence ID" value="QMV85438.1"/>
    <property type="molecule type" value="Genomic_DNA"/>
</dbReference>
<feature type="domain" description="Bacterial bifunctional deaminase-reductase C-terminal" evidence="4">
    <location>
        <begin position="17"/>
        <end position="205"/>
    </location>
</feature>
<dbReference type="SUPFAM" id="SSF53597">
    <property type="entry name" value="Dihydrofolate reductase-like"/>
    <property type="match status" value="1"/>
</dbReference>
<dbReference type="GO" id="GO:0008703">
    <property type="term" value="F:5-amino-6-(5-phosphoribosylamino)uracil reductase activity"/>
    <property type="evidence" value="ECO:0007669"/>
    <property type="project" value="InterPro"/>
</dbReference>
<evidence type="ECO:0000256" key="3">
    <source>
        <dbReference type="ARBA" id="ARBA00023002"/>
    </source>
</evidence>
<accession>A0A7G5FFP7</accession>
<dbReference type="Gene3D" id="3.40.430.10">
    <property type="entry name" value="Dihydrofolate Reductase, subunit A"/>
    <property type="match status" value="1"/>
</dbReference>
<dbReference type="Proteomes" id="UP000515570">
    <property type="component" value="Chromosome"/>
</dbReference>
<gene>
    <name evidence="5" type="ORF">HW450_01400</name>
</gene>